<comment type="subcellular location">
    <subcellularLocation>
        <location evidence="1">Cell membrane</location>
        <topology evidence="1">Multi-pass membrane protein</topology>
    </subcellularLocation>
    <subcellularLocation>
        <location evidence="6">Membrane</location>
        <topology evidence="6">Multi-pass membrane protein</topology>
    </subcellularLocation>
</comment>
<dbReference type="EMBL" id="QPEX01000011">
    <property type="protein sequence ID" value="RCS52621.1"/>
    <property type="molecule type" value="Genomic_DNA"/>
</dbReference>
<dbReference type="Pfam" id="PF01618">
    <property type="entry name" value="MotA_ExbB"/>
    <property type="match status" value="1"/>
</dbReference>
<keyword evidence="2" id="KW-1003">Cell membrane</keyword>
<feature type="region of interest" description="Disordered" evidence="8">
    <location>
        <begin position="81"/>
        <end position="122"/>
    </location>
</feature>
<reference evidence="11 12" key="1">
    <citation type="submission" date="2018-07" db="EMBL/GenBank/DDBJ databases">
        <title>Comparative genomes isolates from brazilian mangrove.</title>
        <authorList>
            <person name="De Araujo J.E."/>
            <person name="Taketani R.G."/>
            <person name="Silva M.C.P."/>
            <person name="Lourenco M.V."/>
            <person name="Oliveira V.M."/>
            <person name="Andreote F.D."/>
        </authorList>
    </citation>
    <scope>NUCLEOTIDE SEQUENCE [LARGE SCALE GENOMIC DNA]</scope>
    <source>
        <strain evidence="11 12">HEX PRIS-MGV</strain>
    </source>
</reference>
<feature type="compositionally biased region" description="Low complexity" evidence="8">
    <location>
        <begin position="98"/>
        <end position="108"/>
    </location>
</feature>
<evidence type="ECO:0000256" key="9">
    <source>
        <dbReference type="SAM" id="Phobius"/>
    </source>
</evidence>
<feature type="transmembrane region" description="Helical" evidence="9">
    <location>
        <begin position="134"/>
        <end position="155"/>
    </location>
</feature>
<keyword evidence="6" id="KW-0653">Protein transport</keyword>
<evidence type="ECO:0000256" key="5">
    <source>
        <dbReference type="ARBA" id="ARBA00023136"/>
    </source>
</evidence>
<evidence type="ECO:0000259" key="10">
    <source>
        <dbReference type="Pfam" id="PF01618"/>
    </source>
</evidence>
<dbReference type="Gene3D" id="2.20.28.160">
    <property type="match status" value="1"/>
</dbReference>
<feature type="coiled-coil region" evidence="7">
    <location>
        <begin position="460"/>
        <end position="490"/>
    </location>
</feature>
<dbReference type="AlphaFoldDB" id="A0A368KV70"/>
<feature type="transmembrane region" description="Helical" evidence="9">
    <location>
        <begin position="321"/>
        <end position="343"/>
    </location>
</feature>
<protein>
    <recommendedName>
        <fullName evidence="10">MotA/TolQ/ExbB proton channel domain-containing protein</fullName>
    </recommendedName>
</protein>
<keyword evidence="3 9" id="KW-0812">Transmembrane</keyword>
<evidence type="ECO:0000256" key="4">
    <source>
        <dbReference type="ARBA" id="ARBA00022989"/>
    </source>
</evidence>
<dbReference type="Proteomes" id="UP000253562">
    <property type="component" value="Unassembled WGS sequence"/>
</dbReference>
<evidence type="ECO:0000256" key="7">
    <source>
        <dbReference type="SAM" id="Coils"/>
    </source>
</evidence>
<keyword evidence="7" id="KW-0175">Coiled coil</keyword>
<dbReference type="GO" id="GO:0017038">
    <property type="term" value="P:protein import"/>
    <property type="evidence" value="ECO:0007669"/>
    <property type="project" value="TreeGrafter"/>
</dbReference>
<evidence type="ECO:0000313" key="11">
    <source>
        <dbReference type="EMBL" id="RCS52621.1"/>
    </source>
</evidence>
<organism evidence="11 12">
    <name type="scientific">Bremerella cremea</name>
    <dbReference type="NCBI Taxonomy" id="1031537"/>
    <lineage>
        <taxon>Bacteria</taxon>
        <taxon>Pseudomonadati</taxon>
        <taxon>Planctomycetota</taxon>
        <taxon>Planctomycetia</taxon>
        <taxon>Pirellulales</taxon>
        <taxon>Pirellulaceae</taxon>
        <taxon>Bremerella</taxon>
    </lineage>
</organism>
<feature type="compositionally biased region" description="Polar residues" evidence="8">
    <location>
        <begin position="84"/>
        <end position="97"/>
    </location>
</feature>
<evidence type="ECO:0000313" key="12">
    <source>
        <dbReference type="Proteomes" id="UP000253562"/>
    </source>
</evidence>
<comment type="similarity">
    <text evidence="6">Belongs to the exbB/tolQ family.</text>
</comment>
<evidence type="ECO:0000256" key="2">
    <source>
        <dbReference type="ARBA" id="ARBA00022475"/>
    </source>
</evidence>
<feature type="transmembrane region" description="Helical" evidence="9">
    <location>
        <begin position="279"/>
        <end position="301"/>
    </location>
</feature>
<feature type="transmembrane region" description="Helical" evidence="9">
    <location>
        <begin position="167"/>
        <end position="185"/>
    </location>
</feature>
<dbReference type="InterPro" id="IPR050790">
    <property type="entry name" value="ExbB/TolQ_transport"/>
</dbReference>
<evidence type="ECO:0000256" key="3">
    <source>
        <dbReference type="ARBA" id="ARBA00022692"/>
    </source>
</evidence>
<dbReference type="PANTHER" id="PTHR30625">
    <property type="entry name" value="PROTEIN TOLQ"/>
    <property type="match status" value="1"/>
</dbReference>
<comment type="caution">
    <text evidence="11">The sequence shown here is derived from an EMBL/GenBank/DDBJ whole genome shotgun (WGS) entry which is preliminary data.</text>
</comment>
<evidence type="ECO:0000256" key="6">
    <source>
        <dbReference type="RuleBase" id="RU004057"/>
    </source>
</evidence>
<feature type="domain" description="MotA/TolQ/ExbB proton channel" evidence="10">
    <location>
        <begin position="239"/>
        <end position="348"/>
    </location>
</feature>
<accession>A0A368KV70</accession>
<evidence type="ECO:0000256" key="8">
    <source>
        <dbReference type="SAM" id="MobiDB-lite"/>
    </source>
</evidence>
<name>A0A368KV70_9BACT</name>
<keyword evidence="4 9" id="KW-1133">Transmembrane helix</keyword>
<gene>
    <name evidence="11" type="ORF">DTL42_07210</name>
</gene>
<keyword evidence="6" id="KW-0813">Transport</keyword>
<keyword evidence="5 9" id="KW-0472">Membrane</keyword>
<dbReference type="PANTHER" id="PTHR30625:SF11">
    <property type="entry name" value="MOTA_TOLQ_EXBB PROTON CHANNEL DOMAIN-CONTAINING PROTEIN"/>
    <property type="match status" value="1"/>
</dbReference>
<sequence length="573" mass="62722">MPPIARLRPRVALRFEVPMYFKFKCPECGQSLKVRQELAGQKRNCPYCKATVRIPHAEEVADDSPNLPEFGSESGVSAGGLDLSNLQTDSPSSRKNLTPSKKAATAKPKASEGSSSSEGDFTDPSEINLVPTALVGLAGAVVFMLLMIPLTGTYFGDLFMKGGITGVGIQSISSFLFFWSLAILWQKHRKIARQRDYLLMDVLPTDISQEITVEKVGAFLENIHSLPGEHGESFLVNRVTRGLQHFRVRQSAADTATMMSSQSDIDANNVSSSYTPLRVLIWAIPTMGFIGTVLGISLAVSELAGSLGGGDLEKLTESLQGMFGGLGTAFNTTLVALVMSMIIKFPMSSLQWSEEGVLNWVDEYCNENLLRRLKDGREKVDDKPTSPYDTKIFRRAVEEAMATQQAELEGWVKKLELVGQTITQQTSDGWNEINKKILVSQQDTTGKIMDQVQARTVDMQKRQEEQQALLQDQLNQMQEVSAQLQNTLGQLASASVDSHVKVNETMTDTSERLEKYLGGVEKGLSSLSDVLGKLGNEQVIVQQVEAPAVNGKGGGWFGFGGGSKTKTRRNGRR</sequence>
<proteinExistence type="inferred from homology"/>
<dbReference type="GO" id="GO:0005886">
    <property type="term" value="C:plasma membrane"/>
    <property type="evidence" value="ECO:0007669"/>
    <property type="project" value="UniProtKB-SubCell"/>
</dbReference>
<evidence type="ECO:0000256" key="1">
    <source>
        <dbReference type="ARBA" id="ARBA00004651"/>
    </source>
</evidence>
<dbReference type="InterPro" id="IPR002898">
    <property type="entry name" value="MotA_ExbB_proton_chnl"/>
</dbReference>